<gene>
    <name evidence="1" type="ORF">FTUN_3158</name>
</gene>
<dbReference type="Proteomes" id="UP000503447">
    <property type="component" value="Chromosome"/>
</dbReference>
<organism evidence="1 2">
    <name type="scientific">Frigoriglobus tundricola</name>
    <dbReference type="NCBI Taxonomy" id="2774151"/>
    <lineage>
        <taxon>Bacteria</taxon>
        <taxon>Pseudomonadati</taxon>
        <taxon>Planctomycetota</taxon>
        <taxon>Planctomycetia</taxon>
        <taxon>Gemmatales</taxon>
        <taxon>Gemmataceae</taxon>
        <taxon>Frigoriglobus</taxon>
    </lineage>
</organism>
<name>A0A6M5YNS5_9BACT</name>
<proteinExistence type="predicted"/>
<evidence type="ECO:0000313" key="1">
    <source>
        <dbReference type="EMBL" id="QJW95608.1"/>
    </source>
</evidence>
<keyword evidence="2" id="KW-1185">Reference proteome</keyword>
<evidence type="ECO:0000313" key="2">
    <source>
        <dbReference type="Proteomes" id="UP000503447"/>
    </source>
</evidence>
<sequence length="41" mass="4362">MPSNLPYLSMTPFAGRVPHTRIVGNLAGTAADDVFGIFLIT</sequence>
<dbReference type="EMBL" id="CP053452">
    <property type="protein sequence ID" value="QJW95608.1"/>
    <property type="molecule type" value="Genomic_DNA"/>
</dbReference>
<dbReference type="AlphaFoldDB" id="A0A6M5YNS5"/>
<protein>
    <submittedName>
        <fullName evidence="1">Uncharacterized protein</fullName>
    </submittedName>
</protein>
<accession>A0A6M5YNS5</accession>
<dbReference type="KEGG" id="ftj:FTUN_3158"/>
<reference evidence="2" key="1">
    <citation type="submission" date="2020-05" db="EMBL/GenBank/DDBJ databases">
        <title>Frigoriglobus tundricola gen. nov., sp. nov., a psychrotolerant cellulolytic planctomycete of the family Gemmataceae with two divergent copies of 16S rRNA gene.</title>
        <authorList>
            <person name="Kulichevskaya I.S."/>
            <person name="Ivanova A.A."/>
            <person name="Naumoff D.G."/>
            <person name="Beletsky A.V."/>
            <person name="Rijpstra W.I.C."/>
            <person name="Sinninghe Damste J.S."/>
            <person name="Mardanov A.V."/>
            <person name="Ravin N.V."/>
            <person name="Dedysh S.N."/>
        </authorList>
    </citation>
    <scope>NUCLEOTIDE SEQUENCE [LARGE SCALE GENOMIC DNA]</scope>
    <source>
        <strain evidence="2">PL17</strain>
    </source>
</reference>